<protein>
    <recommendedName>
        <fullName evidence="4">Small integral membrane protein</fullName>
    </recommendedName>
</protein>
<keyword evidence="1" id="KW-1133">Transmembrane helix</keyword>
<reference key="2">
    <citation type="submission" date="2011-04" db="EMBL/GenBank/DDBJ databases">
        <title>Complete sequence of chromosome of Haliscomenobacter hydrossis DSM 1100.</title>
        <authorList>
            <consortium name="US DOE Joint Genome Institute (JGI-PGF)"/>
            <person name="Lucas S."/>
            <person name="Han J."/>
            <person name="Lapidus A."/>
            <person name="Bruce D."/>
            <person name="Goodwin L."/>
            <person name="Pitluck S."/>
            <person name="Peters L."/>
            <person name="Kyrpides N."/>
            <person name="Mavromatis K."/>
            <person name="Ivanova N."/>
            <person name="Ovchinnikova G."/>
            <person name="Pagani I."/>
            <person name="Daligault H."/>
            <person name="Detter J.C."/>
            <person name="Han C."/>
            <person name="Land M."/>
            <person name="Hauser L."/>
            <person name="Markowitz V."/>
            <person name="Cheng J.-F."/>
            <person name="Hugenholtz P."/>
            <person name="Woyke T."/>
            <person name="Wu D."/>
            <person name="Verbarg S."/>
            <person name="Frueling A."/>
            <person name="Brambilla E."/>
            <person name="Klenk H.-P."/>
            <person name="Eisen J.A."/>
        </authorList>
    </citation>
    <scope>NUCLEOTIDE SEQUENCE</scope>
    <source>
        <strain>DSM 1100</strain>
    </source>
</reference>
<organism evidence="2 3">
    <name type="scientific">Haliscomenobacter hydrossis (strain ATCC 27775 / DSM 1100 / LMG 10767 / O)</name>
    <dbReference type="NCBI Taxonomy" id="760192"/>
    <lineage>
        <taxon>Bacteria</taxon>
        <taxon>Pseudomonadati</taxon>
        <taxon>Bacteroidota</taxon>
        <taxon>Saprospiria</taxon>
        <taxon>Saprospirales</taxon>
        <taxon>Haliscomenobacteraceae</taxon>
        <taxon>Haliscomenobacter</taxon>
    </lineage>
</organism>
<evidence type="ECO:0000256" key="1">
    <source>
        <dbReference type="SAM" id="Phobius"/>
    </source>
</evidence>
<evidence type="ECO:0000313" key="2">
    <source>
        <dbReference type="EMBL" id="AEE48369.1"/>
    </source>
</evidence>
<proteinExistence type="predicted"/>
<dbReference type="AlphaFoldDB" id="F4KYA6"/>
<dbReference type="Pfam" id="PF09933">
    <property type="entry name" value="DUF2165"/>
    <property type="match status" value="1"/>
</dbReference>
<dbReference type="STRING" id="760192.Halhy_0459"/>
<dbReference type="Proteomes" id="UP000008461">
    <property type="component" value="Chromosome"/>
</dbReference>
<reference evidence="2 3" key="1">
    <citation type="journal article" date="2011" name="Stand. Genomic Sci.">
        <title>Complete genome sequence of Haliscomenobacter hydrossis type strain (O).</title>
        <authorList>
            <consortium name="US DOE Joint Genome Institute (JGI-PGF)"/>
            <person name="Daligault H."/>
            <person name="Lapidus A."/>
            <person name="Zeytun A."/>
            <person name="Nolan M."/>
            <person name="Lucas S."/>
            <person name="Del Rio T.G."/>
            <person name="Tice H."/>
            <person name="Cheng J.F."/>
            <person name="Tapia R."/>
            <person name="Han C."/>
            <person name="Goodwin L."/>
            <person name="Pitluck S."/>
            <person name="Liolios K."/>
            <person name="Pagani I."/>
            <person name="Ivanova N."/>
            <person name="Huntemann M."/>
            <person name="Mavromatis K."/>
            <person name="Mikhailova N."/>
            <person name="Pati A."/>
            <person name="Chen A."/>
            <person name="Palaniappan K."/>
            <person name="Land M."/>
            <person name="Hauser L."/>
            <person name="Brambilla E.M."/>
            <person name="Rohde M."/>
            <person name="Verbarg S."/>
            <person name="Goker M."/>
            <person name="Bristow J."/>
            <person name="Eisen J.A."/>
            <person name="Markowitz V."/>
            <person name="Hugenholtz P."/>
            <person name="Kyrpides N.C."/>
            <person name="Klenk H.P."/>
            <person name="Woyke T."/>
        </authorList>
    </citation>
    <scope>NUCLEOTIDE SEQUENCE [LARGE SCALE GENOMIC DNA]</scope>
    <source>
        <strain evidence="3">ATCC 27775 / DSM 1100 / LMG 10767 / O</strain>
    </source>
</reference>
<feature type="transmembrane region" description="Helical" evidence="1">
    <location>
        <begin position="102"/>
        <end position="126"/>
    </location>
</feature>
<dbReference type="KEGG" id="hhy:Halhy_0459"/>
<accession>F4KYA6</accession>
<dbReference type="InterPro" id="IPR018681">
    <property type="entry name" value="DUF2165_transmembrane"/>
</dbReference>
<feature type="transmembrane region" description="Helical" evidence="1">
    <location>
        <begin position="132"/>
        <end position="151"/>
    </location>
</feature>
<gene>
    <name evidence="2" type="ordered locus">Halhy_0459</name>
</gene>
<feature type="transmembrane region" description="Helical" evidence="1">
    <location>
        <begin position="5"/>
        <end position="23"/>
    </location>
</feature>
<dbReference type="HOGENOM" id="CLU_110234_0_0_10"/>
<keyword evidence="1" id="KW-0472">Membrane</keyword>
<sequence length="157" mass="17918">MIKVAFSTFVGLYLALIVFNNLIDYGSNFQFVLQVTSMEDTFAFQANQWRSINNSILHHIFYISIIALELTICSLCLFGAYKMATHIKASDEQFKQAKTTATTGYALGIGLWFFVFAAIAGEWFLMWQSDEWNAQGTAFSLTCIFLLFLIFHTQENE</sequence>
<dbReference type="eggNOG" id="COG5472">
    <property type="taxonomic scope" value="Bacteria"/>
</dbReference>
<evidence type="ECO:0008006" key="4">
    <source>
        <dbReference type="Google" id="ProtNLM"/>
    </source>
</evidence>
<name>F4KYA6_HALH1</name>
<keyword evidence="1" id="KW-0812">Transmembrane</keyword>
<feature type="transmembrane region" description="Helical" evidence="1">
    <location>
        <begin position="60"/>
        <end position="81"/>
    </location>
</feature>
<dbReference type="EMBL" id="CP002691">
    <property type="protein sequence ID" value="AEE48369.1"/>
    <property type="molecule type" value="Genomic_DNA"/>
</dbReference>
<evidence type="ECO:0000313" key="3">
    <source>
        <dbReference type="Proteomes" id="UP000008461"/>
    </source>
</evidence>
<keyword evidence="3" id="KW-1185">Reference proteome</keyword>